<comment type="caution">
    <text evidence="3">The sequence shown here is derived from an EMBL/GenBank/DDBJ whole genome shotgun (WGS) entry which is preliminary data.</text>
</comment>
<dbReference type="EMBL" id="QXGF01002213">
    <property type="protein sequence ID" value="KAE8925664.1"/>
    <property type="molecule type" value="Genomic_DNA"/>
</dbReference>
<feature type="chain" id="PRO_5033872847" evidence="2">
    <location>
        <begin position="28"/>
        <end position="127"/>
    </location>
</feature>
<protein>
    <submittedName>
        <fullName evidence="3">Uncharacterized protein</fullName>
    </submittedName>
</protein>
<dbReference type="Proteomes" id="UP000440732">
    <property type="component" value="Unassembled WGS sequence"/>
</dbReference>
<evidence type="ECO:0000313" key="9">
    <source>
        <dbReference type="Proteomes" id="UP000441208"/>
    </source>
</evidence>
<keyword evidence="2" id="KW-0732">Signal</keyword>
<evidence type="ECO:0000313" key="8">
    <source>
        <dbReference type="Proteomes" id="UP000440732"/>
    </source>
</evidence>
<evidence type="ECO:0000313" key="5">
    <source>
        <dbReference type="EMBL" id="KAE9080974.1"/>
    </source>
</evidence>
<gene>
    <name evidence="6" type="ORF">PF006_g22056</name>
    <name evidence="4" type="ORF">PF007_g23329</name>
    <name evidence="3" type="ORF">PF009_g24131</name>
    <name evidence="5" type="ORF">PF010_g22175</name>
</gene>
<dbReference type="Proteomes" id="UP000488956">
    <property type="component" value="Unassembled WGS sequence"/>
</dbReference>
<evidence type="ECO:0000256" key="2">
    <source>
        <dbReference type="SAM" id="SignalP"/>
    </source>
</evidence>
<organism evidence="3 7">
    <name type="scientific">Phytophthora fragariae</name>
    <dbReference type="NCBI Taxonomy" id="53985"/>
    <lineage>
        <taxon>Eukaryota</taxon>
        <taxon>Sar</taxon>
        <taxon>Stramenopiles</taxon>
        <taxon>Oomycota</taxon>
        <taxon>Peronosporomycetes</taxon>
        <taxon>Peronosporales</taxon>
        <taxon>Peronosporaceae</taxon>
        <taxon>Phytophthora</taxon>
    </lineage>
</organism>
<feature type="signal peptide" evidence="2">
    <location>
        <begin position="1"/>
        <end position="27"/>
    </location>
</feature>
<dbReference type="AlphaFoldDB" id="A0A6A3DUZ9"/>
<evidence type="ECO:0000313" key="4">
    <source>
        <dbReference type="EMBL" id="KAE9079722.1"/>
    </source>
</evidence>
<dbReference type="EMBL" id="QXGA01002100">
    <property type="protein sequence ID" value="KAE9103874.1"/>
    <property type="molecule type" value="Genomic_DNA"/>
</dbReference>
<feature type="region of interest" description="Disordered" evidence="1">
    <location>
        <begin position="66"/>
        <end position="109"/>
    </location>
</feature>
<evidence type="ECO:0000256" key="1">
    <source>
        <dbReference type="SAM" id="MobiDB-lite"/>
    </source>
</evidence>
<evidence type="ECO:0000313" key="6">
    <source>
        <dbReference type="EMBL" id="KAE9103874.1"/>
    </source>
</evidence>
<reference evidence="7 8" key="1">
    <citation type="submission" date="2018-08" db="EMBL/GenBank/DDBJ databases">
        <title>Genomic investigation of the strawberry pathogen Phytophthora fragariae indicates pathogenicity is determined by transcriptional variation in three key races.</title>
        <authorList>
            <person name="Adams T.M."/>
            <person name="Armitage A.D."/>
            <person name="Sobczyk M.K."/>
            <person name="Bates H.J."/>
            <person name="Dunwell J.M."/>
            <person name="Nellist C.F."/>
            <person name="Harrison R.J."/>
        </authorList>
    </citation>
    <scope>NUCLEOTIDE SEQUENCE [LARGE SCALE GENOMIC DNA]</scope>
    <source>
        <strain evidence="6 8">NOV-5</strain>
        <strain evidence="4 9">NOV-71</strain>
        <strain evidence="3 7">NOV-9</strain>
        <strain evidence="5 10">ONT-3</strain>
    </source>
</reference>
<name>A0A6A3DUZ9_9STRA</name>
<proteinExistence type="predicted"/>
<accession>A0A6A3DUZ9</accession>
<sequence>MGELEKRLLLAAVRVDLFLCTLVLKSADPIVRHTVGIKRFGLLCLVSPLDRSVGRRVLDGARRLPRTLRPRLSSRRKRRRSRRRRRRRRSRLPRRRRSPQPIQLLQRRRSRPRTVEFLLPRVERRQG</sequence>
<dbReference type="EMBL" id="QXFX01002080">
    <property type="protein sequence ID" value="KAE9080974.1"/>
    <property type="molecule type" value="Genomic_DNA"/>
</dbReference>
<evidence type="ECO:0000313" key="3">
    <source>
        <dbReference type="EMBL" id="KAE8925664.1"/>
    </source>
</evidence>
<dbReference type="EMBL" id="QXFZ01002189">
    <property type="protein sequence ID" value="KAE9079722.1"/>
    <property type="molecule type" value="Genomic_DNA"/>
</dbReference>
<feature type="compositionally biased region" description="Basic residues" evidence="1">
    <location>
        <begin position="66"/>
        <end position="98"/>
    </location>
</feature>
<dbReference type="Proteomes" id="UP000441208">
    <property type="component" value="Unassembled WGS sequence"/>
</dbReference>
<dbReference type="Proteomes" id="UP000429523">
    <property type="component" value="Unassembled WGS sequence"/>
</dbReference>
<evidence type="ECO:0000313" key="10">
    <source>
        <dbReference type="Proteomes" id="UP000488956"/>
    </source>
</evidence>
<evidence type="ECO:0000313" key="7">
    <source>
        <dbReference type="Proteomes" id="UP000429523"/>
    </source>
</evidence>